<accession>A0ABR1W7E9</accession>
<sequence>KEARPRNRVEDVGAPVDQLCPKCEQLHLSTAKFLPDPGENAAGLPGALALKYDPLGMGQCSLGFLADIYRRRSSCSFCWLVFNASYTGKELLDMMVSMVVFRCRQLDGRVIGEKDVYAQHGLTVTRRLRIYNPNDLFPTA</sequence>
<reference evidence="1 2" key="1">
    <citation type="submission" date="2023-01" db="EMBL/GenBank/DDBJ databases">
        <title>Analysis of 21 Apiospora genomes using comparative genomics revels a genus with tremendous synthesis potential of carbohydrate active enzymes and secondary metabolites.</title>
        <authorList>
            <person name="Sorensen T."/>
        </authorList>
    </citation>
    <scope>NUCLEOTIDE SEQUENCE [LARGE SCALE GENOMIC DNA]</scope>
    <source>
        <strain evidence="1 2">CBS 83171</strain>
    </source>
</reference>
<dbReference type="Proteomes" id="UP001446871">
    <property type="component" value="Unassembled WGS sequence"/>
</dbReference>
<protein>
    <submittedName>
        <fullName evidence="1">Uncharacterized protein</fullName>
    </submittedName>
</protein>
<feature type="non-terminal residue" evidence="1">
    <location>
        <position position="1"/>
    </location>
</feature>
<dbReference type="EMBL" id="JAQQWM010000002">
    <property type="protein sequence ID" value="KAK8078093.1"/>
    <property type="molecule type" value="Genomic_DNA"/>
</dbReference>
<organism evidence="1 2">
    <name type="scientific">Apiospora saccharicola</name>
    <dbReference type="NCBI Taxonomy" id="335842"/>
    <lineage>
        <taxon>Eukaryota</taxon>
        <taxon>Fungi</taxon>
        <taxon>Dikarya</taxon>
        <taxon>Ascomycota</taxon>
        <taxon>Pezizomycotina</taxon>
        <taxon>Sordariomycetes</taxon>
        <taxon>Xylariomycetidae</taxon>
        <taxon>Amphisphaeriales</taxon>
        <taxon>Apiosporaceae</taxon>
        <taxon>Apiospora</taxon>
    </lineage>
</organism>
<gene>
    <name evidence="1" type="ORF">PG996_004263</name>
</gene>
<evidence type="ECO:0000313" key="2">
    <source>
        <dbReference type="Proteomes" id="UP001446871"/>
    </source>
</evidence>
<comment type="caution">
    <text evidence="1">The sequence shown here is derived from an EMBL/GenBank/DDBJ whole genome shotgun (WGS) entry which is preliminary data.</text>
</comment>
<evidence type="ECO:0000313" key="1">
    <source>
        <dbReference type="EMBL" id="KAK8078093.1"/>
    </source>
</evidence>
<name>A0ABR1W7E9_9PEZI</name>
<keyword evidence="2" id="KW-1185">Reference proteome</keyword>
<proteinExistence type="predicted"/>